<organism evidence="1 2">
    <name type="scientific">Aquimarina addita</name>
    <dbReference type="NCBI Taxonomy" id="870485"/>
    <lineage>
        <taxon>Bacteria</taxon>
        <taxon>Pseudomonadati</taxon>
        <taxon>Bacteroidota</taxon>
        <taxon>Flavobacteriia</taxon>
        <taxon>Flavobacteriales</taxon>
        <taxon>Flavobacteriaceae</taxon>
        <taxon>Aquimarina</taxon>
    </lineage>
</organism>
<comment type="caution">
    <text evidence="1">The sequence shown here is derived from an EMBL/GenBank/DDBJ whole genome shotgun (WGS) entry which is preliminary data.</text>
</comment>
<evidence type="ECO:0000313" key="2">
    <source>
        <dbReference type="Proteomes" id="UP001500459"/>
    </source>
</evidence>
<accession>A0ABP6UHZ0</accession>
<dbReference type="EMBL" id="BAABCW010000006">
    <property type="protein sequence ID" value="GAA3508375.1"/>
    <property type="molecule type" value="Genomic_DNA"/>
</dbReference>
<evidence type="ECO:0000313" key="1">
    <source>
        <dbReference type="EMBL" id="GAA3508375.1"/>
    </source>
</evidence>
<name>A0ABP6UHZ0_9FLAO</name>
<dbReference type="RefSeq" id="WP_344926869.1">
    <property type="nucleotide sequence ID" value="NZ_BAABCW010000006.1"/>
</dbReference>
<reference evidence="2" key="1">
    <citation type="journal article" date="2019" name="Int. J. Syst. Evol. Microbiol.">
        <title>The Global Catalogue of Microorganisms (GCM) 10K type strain sequencing project: providing services to taxonomists for standard genome sequencing and annotation.</title>
        <authorList>
            <consortium name="The Broad Institute Genomics Platform"/>
            <consortium name="The Broad Institute Genome Sequencing Center for Infectious Disease"/>
            <person name="Wu L."/>
            <person name="Ma J."/>
        </authorList>
    </citation>
    <scope>NUCLEOTIDE SEQUENCE [LARGE SCALE GENOMIC DNA]</scope>
    <source>
        <strain evidence="2">JCM 17106</strain>
    </source>
</reference>
<protein>
    <submittedName>
        <fullName evidence="1">Uncharacterized protein</fullName>
    </submittedName>
</protein>
<dbReference type="Proteomes" id="UP001500459">
    <property type="component" value="Unassembled WGS sequence"/>
</dbReference>
<sequence length="256" mass="29165">MNILPYYMIDFSAAGCLFEIRINDYPVITQNVKGQVSTYIPINYAVLESGEQTITATLLPVLGETQLSPKAYLTFKIMLFDVTNDFVFKNQLAEFNLEPKSDQVLPLLKQNDIFEAEVPYCLDAWQDGINLNDVKDVKQKLIEAYVALGSNIEKGQYNLFMDKINKREVNMATSMYLSKDETKSRVSELISDFENGFELMPLEEAIINFYANGKAVALKKSNGESALYLFNKKTKQELMLDITFYIPEGKSEFEVI</sequence>
<gene>
    <name evidence="1" type="ORF">GCM10022393_19320</name>
</gene>
<keyword evidence="2" id="KW-1185">Reference proteome</keyword>
<proteinExistence type="predicted"/>